<proteinExistence type="predicted"/>
<comment type="caution">
    <text evidence="3">The sequence shown here is derived from an EMBL/GenBank/DDBJ whole genome shotgun (WGS) entry which is preliminary data.</text>
</comment>
<dbReference type="Proteomes" id="UP001320170">
    <property type="component" value="Unassembled WGS sequence"/>
</dbReference>
<evidence type="ECO:0000313" key="4">
    <source>
        <dbReference type="Proteomes" id="UP001320170"/>
    </source>
</evidence>
<evidence type="ECO:0000256" key="1">
    <source>
        <dbReference type="SAM" id="MobiDB-lite"/>
    </source>
</evidence>
<keyword evidence="4" id="KW-1185">Reference proteome</keyword>
<feature type="domain" description="DUF3644" evidence="2">
    <location>
        <begin position="91"/>
        <end position="262"/>
    </location>
</feature>
<dbReference type="RefSeq" id="WP_232890204.1">
    <property type="nucleotide sequence ID" value="NZ_JAJSPM010000001.1"/>
</dbReference>
<protein>
    <submittedName>
        <fullName evidence="3">DUF3644 domain-containing protein</fullName>
    </submittedName>
</protein>
<accession>A0ABS8WZM8</accession>
<dbReference type="EMBL" id="JAJTND010000001">
    <property type="protein sequence ID" value="MCE3530991.1"/>
    <property type="molecule type" value="Genomic_DNA"/>
</dbReference>
<evidence type="ECO:0000313" key="3">
    <source>
        <dbReference type="EMBL" id="MCE3530991.1"/>
    </source>
</evidence>
<dbReference type="InterPro" id="IPR022104">
    <property type="entry name" value="DUF3644"/>
</dbReference>
<organism evidence="3 4">
    <name type="scientific">Legionella resiliens</name>
    <dbReference type="NCBI Taxonomy" id="2905958"/>
    <lineage>
        <taxon>Bacteria</taxon>
        <taxon>Pseudomonadati</taxon>
        <taxon>Pseudomonadota</taxon>
        <taxon>Gammaproteobacteria</taxon>
        <taxon>Legionellales</taxon>
        <taxon>Legionellaceae</taxon>
        <taxon>Legionella</taxon>
    </lineage>
</organism>
<dbReference type="Pfam" id="PF12358">
    <property type="entry name" value="DUF3644"/>
    <property type="match status" value="1"/>
</dbReference>
<name>A0ABS8WZM8_9GAMM</name>
<sequence length="419" mass="49136">MNPTSRSHLLSLFSTLKSFDRREFTFGELKTSYQPSTINKYLTTYLEGYCKRISSNRWICEGINDLTNEQFLILMSQKNINHLTYDVSSRLIFRSKEAFLSSLIIYNNPLQPYRLESFLILLLNAWELLLKYEIVQIEGEELIYSNKDEKKTITITKCINKRLKENDPIRDNLEFAVSIRNEASHFVIPETLPVLSRLLYSTVHNYMERYRSLINELPLAPSTSMINMIIDENPLDQQMIIKNYGKKTATQIFSMIDRIDNKAKEVNSEKFFISFDYKIALIKKEKKADINLTIGIDGKNVGAIETTVSIDKKYPYKSKGLIDYLNSNITPNIVNQYHLNAVNHVYDIKQDDTYYYLNENVSRYSQKFADWFIQEYLKEKDWISGVLEEYKKTRNKKSKLSKKMHGHKFSQASKKLPPN</sequence>
<feature type="compositionally biased region" description="Basic residues" evidence="1">
    <location>
        <begin position="394"/>
        <end position="408"/>
    </location>
</feature>
<gene>
    <name evidence="3" type="ORF">LXO92_01200</name>
</gene>
<reference evidence="3 4" key="1">
    <citation type="journal article" date="2024" name="Pathogens">
        <title>Characterization of a Novel Species of Legionella Isolated from a Healthcare Facility: Legionella resiliens sp. nov.</title>
        <authorList>
            <person name="Cristino S."/>
            <person name="Pascale M.R."/>
            <person name="Marino F."/>
            <person name="Derelitto C."/>
            <person name="Salaris S."/>
            <person name="Orsini M."/>
            <person name="Squarzoni S."/>
            <person name="Grottola A."/>
            <person name="Girolamini L."/>
        </authorList>
    </citation>
    <scope>NUCLEOTIDE SEQUENCE [LARGE SCALE GENOMIC DNA]</scope>
    <source>
        <strain evidence="3 4">8cVS16</strain>
    </source>
</reference>
<evidence type="ECO:0000259" key="2">
    <source>
        <dbReference type="Pfam" id="PF12358"/>
    </source>
</evidence>
<feature type="region of interest" description="Disordered" evidence="1">
    <location>
        <begin position="394"/>
        <end position="419"/>
    </location>
</feature>